<evidence type="ECO:0000313" key="2">
    <source>
        <dbReference type="EMBL" id="JAW15559.1"/>
    </source>
</evidence>
<dbReference type="AlphaFoldDB" id="A0A224Y4Z0"/>
<keyword evidence="1" id="KW-0472">Membrane</keyword>
<keyword evidence="1" id="KW-1133">Transmembrane helix</keyword>
<dbReference type="EMBL" id="GFTR01000867">
    <property type="protein sequence ID" value="JAW15559.1"/>
    <property type="molecule type" value="Transcribed_RNA"/>
</dbReference>
<sequence>MWAGGSVVDVVLMRMPIQLLSPAFVWSISWWLLAGEESLHLFSCKVSGSLKASSIAVHRVAVAPEVDSVSIKQYWVYLLR</sequence>
<proteinExistence type="predicted"/>
<feature type="transmembrane region" description="Helical" evidence="1">
    <location>
        <begin position="15"/>
        <end position="33"/>
    </location>
</feature>
<name>A0A224Y4Z0_9HEMI</name>
<accession>A0A224Y4Z0</accession>
<evidence type="ECO:0000256" key="1">
    <source>
        <dbReference type="SAM" id="Phobius"/>
    </source>
</evidence>
<protein>
    <submittedName>
        <fullName evidence="2">Uncharacterized protein</fullName>
    </submittedName>
</protein>
<reference evidence="2" key="1">
    <citation type="journal article" date="2018" name="PLoS Negl. Trop. Dis.">
        <title>An insight into the salivary gland and fat body transcriptome of Panstrongylus lignarius (Hemiptera: Heteroptera), the main vector of Chagas disease in Peru.</title>
        <authorList>
            <person name="Nevoa J.C."/>
            <person name="Mendes M.T."/>
            <person name="da Silva M.V."/>
            <person name="Soares S.C."/>
            <person name="Oliveira C.J.F."/>
            <person name="Ribeiro J.M.C."/>
        </authorList>
    </citation>
    <scope>NUCLEOTIDE SEQUENCE</scope>
</reference>
<keyword evidence="1" id="KW-0812">Transmembrane</keyword>
<organism evidence="2">
    <name type="scientific">Panstrongylus lignarius</name>
    <dbReference type="NCBI Taxonomy" id="156445"/>
    <lineage>
        <taxon>Eukaryota</taxon>
        <taxon>Metazoa</taxon>
        <taxon>Ecdysozoa</taxon>
        <taxon>Arthropoda</taxon>
        <taxon>Hexapoda</taxon>
        <taxon>Insecta</taxon>
        <taxon>Pterygota</taxon>
        <taxon>Neoptera</taxon>
        <taxon>Paraneoptera</taxon>
        <taxon>Hemiptera</taxon>
        <taxon>Heteroptera</taxon>
        <taxon>Panheteroptera</taxon>
        <taxon>Cimicomorpha</taxon>
        <taxon>Reduviidae</taxon>
        <taxon>Triatominae</taxon>
        <taxon>Panstrongylus</taxon>
    </lineage>
</organism>